<dbReference type="AlphaFoldDB" id="A1CX38"/>
<keyword evidence="6" id="KW-1185">Reference proteome</keyword>
<dbReference type="eggNOG" id="KOG0747">
    <property type="taxonomic scope" value="Eukaryota"/>
</dbReference>
<dbReference type="HOGENOM" id="CLU_007383_1_14_1"/>
<dbReference type="CDD" id="cd05246">
    <property type="entry name" value="dTDP_GD_SDR_e"/>
    <property type="match status" value="1"/>
</dbReference>
<dbReference type="KEGG" id="nfi:NFIA_106790"/>
<accession>A1CX38</accession>
<dbReference type="EMBL" id="DS027685">
    <property type="protein sequence ID" value="EAW25190.1"/>
    <property type="molecule type" value="Genomic_DNA"/>
</dbReference>
<evidence type="ECO:0000259" key="4">
    <source>
        <dbReference type="Pfam" id="PF16363"/>
    </source>
</evidence>
<dbReference type="RefSeq" id="XP_001267087.1">
    <property type="nucleotide sequence ID" value="XM_001267086.1"/>
</dbReference>
<comment type="cofactor">
    <cofactor evidence="1">
        <name>NAD(+)</name>
        <dbReference type="ChEBI" id="CHEBI:57540"/>
    </cofactor>
</comment>
<dbReference type="InterPro" id="IPR005888">
    <property type="entry name" value="dTDP_Gluc_deHydtase"/>
</dbReference>
<dbReference type="STRING" id="331117.A1CX38"/>
<dbReference type="InterPro" id="IPR016040">
    <property type="entry name" value="NAD(P)-bd_dom"/>
</dbReference>
<dbReference type="GO" id="GO:0008460">
    <property type="term" value="F:dTDP-glucose 4,6-dehydratase activity"/>
    <property type="evidence" value="ECO:0007669"/>
    <property type="project" value="InterPro"/>
</dbReference>
<dbReference type="PANTHER" id="PTHR43000">
    <property type="entry name" value="DTDP-D-GLUCOSE 4,6-DEHYDRATASE-RELATED"/>
    <property type="match status" value="1"/>
</dbReference>
<protein>
    <submittedName>
        <fullName evidence="5">Dtdp-glucose 4,6-dehydratase</fullName>
    </submittedName>
</protein>
<dbReference type="OrthoDB" id="331544at2759"/>
<dbReference type="SUPFAM" id="SSF51735">
    <property type="entry name" value="NAD(P)-binding Rossmann-fold domains"/>
    <property type="match status" value="1"/>
</dbReference>
<dbReference type="VEuPathDB" id="FungiDB:NFIA_106790"/>
<dbReference type="Gene3D" id="3.40.50.720">
    <property type="entry name" value="NAD(P)-binding Rossmann-like Domain"/>
    <property type="match status" value="1"/>
</dbReference>
<evidence type="ECO:0000256" key="2">
    <source>
        <dbReference type="ARBA" id="ARBA00023027"/>
    </source>
</evidence>
<evidence type="ECO:0000256" key="1">
    <source>
        <dbReference type="ARBA" id="ARBA00001911"/>
    </source>
</evidence>
<sequence>MTIWTTAGPSLDQQSFAGSSDWKLAPLLRGTTEFKPLDNVRNIMVTGGAGFIGSWVARHLVLTYPESYYIVVFDKLDYCSSINNIRMLEAMPNFKFVHGDVTSADDVMRCLHAHKIDVVIHFAAQSHVDLSFRNSYSFIRDNIYGTNVLLESVRQSGIRRFIHVSTDEVYGEVPDDGEDLPEDSILAPTNPYSASKAAAEMMILAYSKSFRLPAIVVRLNNVYGPHQFPEKVIPKFISLLQRGQKLTVYGDGTNSRRYLWAGDAADAFDTILHKGSVGQIYNVGSKSEITNLELCEKVLSMFGITNTKNWIDFTEDRPFNDHRYATSGSKLQGLGWKQQTSFEDGLLKTIQWYRDFPDWWGDINQVLTAFHGTAKTSVGHAKHTGALAGHAGQQPDMAREHTPNGIEMIAQ</sequence>
<dbReference type="Gene3D" id="3.90.25.10">
    <property type="entry name" value="UDP-galactose 4-epimerase, domain 1"/>
    <property type="match status" value="1"/>
</dbReference>
<dbReference type="InterPro" id="IPR036291">
    <property type="entry name" value="NAD(P)-bd_dom_sf"/>
</dbReference>
<dbReference type="GO" id="GO:0009225">
    <property type="term" value="P:nucleotide-sugar metabolic process"/>
    <property type="evidence" value="ECO:0007669"/>
    <property type="project" value="InterPro"/>
</dbReference>
<evidence type="ECO:0000313" key="5">
    <source>
        <dbReference type="EMBL" id="EAW25190.1"/>
    </source>
</evidence>
<evidence type="ECO:0000256" key="3">
    <source>
        <dbReference type="ARBA" id="ARBA00023239"/>
    </source>
</evidence>
<organism evidence="5 6">
    <name type="scientific">Neosartorya fischeri (strain ATCC 1020 / DSM 3700 / CBS 544.65 / FGSC A1164 / JCM 1740 / NRRL 181 / WB 181)</name>
    <name type="common">Aspergillus fischerianus</name>
    <dbReference type="NCBI Taxonomy" id="331117"/>
    <lineage>
        <taxon>Eukaryota</taxon>
        <taxon>Fungi</taxon>
        <taxon>Dikarya</taxon>
        <taxon>Ascomycota</taxon>
        <taxon>Pezizomycotina</taxon>
        <taxon>Eurotiomycetes</taxon>
        <taxon>Eurotiomycetidae</taxon>
        <taxon>Eurotiales</taxon>
        <taxon>Aspergillaceae</taxon>
        <taxon>Aspergillus</taxon>
        <taxon>Aspergillus subgen. Fumigati</taxon>
    </lineage>
</organism>
<name>A1CX38_NEOFI</name>
<dbReference type="Pfam" id="PF16363">
    <property type="entry name" value="GDP_Man_Dehyd"/>
    <property type="match status" value="1"/>
</dbReference>
<gene>
    <name evidence="5" type="ORF">NFIA_106790</name>
</gene>
<reference evidence="6" key="1">
    <citation type="journal article" date="2008" name="PLoS Genet.">
        <title>Genomic islands in the pathogenic filamentous fungus Aspergillus fumigatus.</title>
        <authorList>
            <person name="Fedorova N.D."/>
            <person name="Khaldi N."/>
            <person name="Joardar V.S."/>
            <person name="Maiti R."/>
            <person name="Amedeo P."/>
            <person name="Anderson M.J."/>
            <person name="Crabtree J."/>
            <person name="Silva J.C."/>
            <person name="Badger J.H."/>
            <person name="Albarraq A."/>
            <person name="Angiuoli S."/>
            <person name="Bussey H."/>
            <person name="Bowyer P."/>
            <person name="Cotty P.J."/>
            <person name="Dyer P.S."/>
            <person name="Egan A."/>
            <person name="Galens K."/>
            <person name="Fraser-Liggett C.M."/>
            <person name="Haas B.J."/>
            <person name="Inman J.M."/>
            <person name="Kent R."/>
            <person name="Lemieux S."/>
            <person name="Malavazi I."/>
            <person name="Orvis J."/>
            <person name="Roemer T."/>
            <person name="Ronning C.M."/>
            <person name="Sundaram J.P."/>
            <person name="Sutton G."/>
            <person name="Turner G."/>
            <person name="Venter J.C."/>
            <person name="White O.R."/>
            <person name="Whitty B.R."/>
            <person name="Youngman P."/>
            <person name="Wolfe K.H."/>
            <person name="Goldman G.H."/>
            <person name="Wortman J.R."/>
            <person name="Jiang B."/>
            <person name="Denning D.W."/>
            <person name="Nierman W.C."/>
        </authorList>
    </citation>
    <scope>NUCLEOTIDE SEQUENCE [LARGE SCALE GENOMIC DNA]</scope>
    <source>
        <strain evidence="6">ATCC 1020 / DSM 3700 / CBS 544.65 / FGSC A1164 / JCM 1740 / NRRL 181 / WB 181</strain>
    </source>
</reference>
<feature type="domain" description="NAD(P)-binding" evidence="4">
    <location>
        <begin position="44"/>
        <end position="346"/>
    </location>
</feature>
<dbReference type="GeneID" id="4593897"/>
<dbReference type="Proteomes" id="UP000006702">
    <property type="component" value="Unassembled WGS sequence"/>
</dbReference>
<proteinExistence type="predicted"/>
<evidence type="ECO:0000313" key="6">
    <source>
        <dbReference type="Proteomes" id="UP000006702"/>
    </source>
</evidence>
<keyword evidence="3" id="KW-0456">Lyase</keyword>
<dbReference type="OMA" id="KLIPLMC"/>
<keyword evidence="2" id="KW-0520">NAD</keyword>
<dbReference type="FunFam" id="3.40.50.720:FF:000304">
    <property type="entry name" value="UDP-glucose 4,6-dehydratase"/>
    <property type="match status" value="1"/>
</dbReference>